<dbReference type="Pfam" id="PF09838">
    <property type="entry name" value="DUF2065"/>
    <property type="match status" value="1"/>
</dbReference>
<dbReference type="PANTHER" id="PTHR38602">
    <property type="entry name" value="INNER MEMBRANE PROTEIN-RELATED"/>
    <property type="match status" value="1"/>
</dbReference>
<evidence type="ECO:0000313" key="3">
    <source>
        <dbReference type="Proteomes" id="UP000294914"/>
    </source>
</evidence>
<accession>A0A4R8IGU0</accession>
<evidence type="ECO:0008006" key="4">
    <source>
        <dbReference type="Google" id="ProtNLM"/>
    </source>
</evidence>
<feature type="transmembrane region" description="Helical" evidence="1">
    <location>
        <begin position="41"/>
        <end position="60"/>
    </location>
</feature>
<reference evidence="2 3" key="1">
    <citation type="submission" date="2019-03" db="EMBL/GenBank/DDBJ databases">
        <title>Genomic Encyclopedia of Type Strains, Phase IV (KMG-IV): sequencing the most valuable type-strain genomes for metagenomic binning, comparative biology and taxonomic classification.</title>
        <authorList>
            <person name="Goeker M."/>
        </authorList>
    </citation>
    <scope>NUCLEOTIDE SEQUENCE [LARGE SCALE GENOMIC DNA]</scope>
    <source>
        <strain evidence="2 3">DSM 16326</strain>
    </source>
</reference>
<sequence length="62" mass="6690">MWQDLIVAIALVLVIEGITPALSPASFRRGLLMVAQMNDRVLRRIGLAAMLGGALLIYLVKG</sequence>
<keyword evidence="1" id="KW-1133">Transmembrane helix</keyword>
<proteinExistence type="predicted"/>
<dbReference type="PANTHER" id="PTHR38602:SF1">
    <property type="entry name" value="INNER MEMBRANE PROTEIN"/>
    <property type="match status" value="1"/>
</dbReference>
<keyword evidence="1" id="KW-0812">Transmembrane</keyword>
<name>A0A4R8IGU0_9GAMM</name>
<dbReference type="InterPro" id="IPR019201">
    <property type="entry name" value="DUF2065"/>
</dbReference>
<dbReference type="RefSeq" id="WP_134084994.1">
    <property type="nucleotide sequence ID" value="NZ_SOQX01000008.1"/>
</dbReference>
<protein>
    <recommendedName>
        <fullName evidence="4">DUF2065 domain-containing protein</fullName>
    </recommendedName>
</protein>
<comment type="caution">
    <text evidence="2">The sequence shown here is derived from an EMBL/GenBank/DDBJ whole genome shotgun (WGS) entry which is preliminary data.</text>
</comment>
<dbReference type="AlphaFoldDB" id="A0A4R8IGU0"/>
<keyword evidence="1" id="KW-0472">Membrane</keyword>
<evidence type="ECO:0000313" key="2">
    <source>
        <dbReference type="EMBL" id="TDX99273.1"/>
    </source>
</evidence>
<gene>
    <name evidence="2" type="ORF">EDC23_2483</name>
</gene>
<keyword evidence="3" id="KW-1185">Reference proteome</keyword>
<dbReference type="Proteomes" id="UP000294914">
    <property type="component" value="Unassembled WGS sequence"/>
</dbReference>
<dbReference type="OrthoDB" id="9182237at2"/>
<organism evidence="2 3">
    <name type="scientific">Thiohalophilus thiocyanatoxydans</name>
    <dbReference type="NCBI Taxonomy" id="381308"/>
    <lineage>
        <taxon>Bacteria</taxon>
        <taxon>Pseudomonadati</taxon>
        <taxon>Pseudomonadota</taxon>
        <taxon>Gammaproteobacteria</taxon>
        <taxon>Thiohalomonadales</taxon>
        <taxon>Thiohalophilaceae</taxon>
        <taxon>Thiohalophilus</taxon>
    </lineage>
</organism>
<evidence type="ECO:0000256" key="1">
    <source>
        <dbReference type="SAM" id="Phobius"/>
    </source>
</evidence>
<dbReference type="EMBL" id="SOQX01000008">
    <property type="protein sequence ID" value="TDX99273.1"/>
    <property type="molecule type" value="Genomic_DNA"/>
</dbReference>